<keyword evidence="4" id="KW-0187">Copper transport</keyword>
<keyword evidence="2 4" id="KW-1133">Transmembrane helix</keyword>
<keyword evidence="4" id="KW-0813">Transport</keyword>
<protein>
    <recommendedName>
        <fullName evidence="4">Copper transport protein</fullName>
    </recommendedName>
</protein>
<dbReference type="Proteomes" id="UP000703661">
    <property type="component" value="Unassembled WGS sequence"/>
</dbReference>
<keyword evidence="3 4" id="KW-0472">Membrane</keyword>
<feature type="transmembrane region" description="Helical" evidence="4">
    <location>
        <begin position="87"/>
        <end position="106"/>
    </location>
</feature>
<comment type="subcellular location">
    <subcellularLocation>
        <location evidence="4">Membrane</location>
        <topology evidence="4">Multi-pass membrane protein</topology>
    </subcellularLocation>
</comment>
<feature type="transmembrane region" description="Helical" evidence="4">
    <location>
        <begin position="112"/>
        <end position="129"/>
    </location>
</feature>
<comment type="similarity">
    <text evidence="4">Belongs to the copper transporter (Ctr) (TC 1.A.56) family. SLC31A subfamily.</text>
</comment>
<name>A0A9P6MWH8_9FUNG</name>
<proteinExistence type="inferred from homology"/>
<dbReference type="PANTHER" id="PTHR12483">
    <property type="entry name" value="SOLUTE CARRIER FAMILY 31 COPPER TRANSPORTERS"/>
    <property type="match status" value="1"/>
</dbReference>
<dbReference type="PANTHER" id="PTHR12483:SF115">
    <property type="entry name" value="COPPER TRANSPORT PROTEIN"/>
    <property type="match status" value="1"/>
</dbReference>
<dbReference type="Pfam" id="PF04145">
    <property type="entry name" value="Ctr"/>
    <property type="match status" value="1"/>
</dbReference>
<organism evidence="5 6">
    <name type="scientific">Entomortierella chlamydospora</name>
    <dbReference type="NCBI Taxonomy" id="101097"/>
    <lineage>
        <taxon>Eukaryota</taxon>
        <taxon>Fungi</taxon>
        <taxon>Fungi incertae sedis</taxon>
        <taxon>Mucoromycota</taxon>
        <taxon>Mortierellomycotina</taxon>
        <taxon>Mortierellomycetes</taxon>
        <taxon>Mortierellales</taxon>
        <taxon>Mortierellaceae</taxon>
        <taxon>Entomortierella</taxon>
    </lineage>
</organism>
<evidence type="ECO:0000313" key="5">
    <source>
        <dbReference type="EMBL" id="KAG0016087.1"/>
    </source>
</evidence>
<keyword evidence="6" id="KW-1185">Reference proteome</keyword>
<comment type="caution">
    <text evidence="5">The sequence shown here is derived from an EMBL/GenBank/DDBJ whole genome shotgun (WGS) entry which is preliminary data.</text>
</comment>
<keyword evidence="4" id="KW-0186">Copper</keyword>
<reference evidence="5" key="1">
    <citation type="journal article" date="2020" name="Fungal Divers.">
        <title>Resolving the Mortierellaceae phylogeny through synthesis of multi-gene phylogenetics and phylogenomics.</title>
        <authorList>
            <person name="Vandepol N."/>
            <person name="Liber J."/>
            <person name="Desiro A."/>
            <person name="Na H."/>
            <person name="Kennedy M."/>
            <person name="Barry K."/>
            <person name="Grigoriev I.V."/>
            <person name="Miller A.N."/>
            <person name="O'Donnell K."/>
            <person name="Stajich J.E."/>
            <person name="Bonito G."/>
        </authorList>
    </citation>
    <scope>NUCLEOTIDE SEQUENCE</scope>
    <source>
        <strain evidence="5">NRRL 2769</strain>
    </source>
</reference>
<dbReference type="EMBL" id="JAAAID010000566">
    <property type="protein sequence ID" value="KAG0016087.1"/>
    <property type="molecule type" value="Genomic_DNA"/>
</dbReference>
<accession>A0A9P6MWH8</accession>
<evidence type="ECO:0000256" key="2">
    <source>
        <dbReference type="ARBA" id="ARBA00022989"/>
    </source>
</evidence>
<dbReference type="InterPro" id="IPR007274">
    <property type="entry name" value="Cop_transporter"/>
</dbReference>
<dbReference type="GO" id="GO:0016020">
    <property type="term" value="C:membrane"/>
    <property type="evidence" value="ECO:0007669"/>
    <property type="project" value="UniProtKB-SubCell"/>
</dbReference>
<keyword evidence="4" id="KW-0406">Ion transport</keyword>
<dbReference type="GO" id="GO:0005375">
    <property type="term" value="F:copper ion transmembrane transporter activity"/>
    <property type="evidence" value="ECO:0007669"/>
    <property type="project" value="UniProtKB-UniRule"/>
</dbReference>
<sequence length="143" mass="15781">MNTNIVGAMHSMTLHFNLGDNVLFSSWMITGAGGYFGSIIFTIFLATLRVFVSNYVFNLQEKKRKQIEEKSHPVVRLSRPQLYLGRLPLTAIGAFESFLSWVLMLIVMTFNASLLFAAVSGSFIGFLLFGNNGLGDVCGCAEI</sequence>
<feature type="transmembrane region" description="Helical" evidence="4">
    <location>
        <begin position="35"/>
        <end position="57"/>
    </location>
</feature>
<keyword evidence="1 4" id="KW-0812">Transmembrane</keyword>
<gene>
    <name evidence="5" type="ORF">BGZ80_009438</name>
</gene>
<evidence type="ECO:0000256" key="1">
    <source>
        <dbReference type="ARBA" id="ARBA00022692"/>
    </source>
</evidence>
<dbReference type="AlphaFoldDB" id="A0A9P6MWH8"/>
<evidence type="ECO:0000256" key="3">
    <source>
        <dbReference type="ARBA" id="ARBA00023136"/>
    </source>
</evidence>
<evidence type="ECO:0000256" key="4">
    <source>
        <dbReference type="RuleBase" id="RU367022"/>
    </source>
</evidence>
<evidence type="ECO:0000313" key="6">
    <source>
        <dbReference type="Proteomes" id="UP000703661"/>
    </source>
</evidence>